<organism evidence="15">
    <name type="scientific">Tupaia belangeri</name>
    <name type="common">Common tree shrew</name>
    <name type="synonym">Tupaia glis belangeri</name>
    <dbReference type="NCBI Taxonomy" id="37347"/>
    <lineage>
        <taxon>Eukaryota</taxon>
        <taxon>Metazoa</taxon>
        <taxon>Chordata</taxon>
        <taxon>Craniata</taxon>
        <taxon>Vertebrata</taxon>
        <taxon>Euteleostomi</taxon>
        <taxon>Mammalia</taxon>
        <taxon>Eutheria</taxon>
        <taxon>Euarchontoglires</taxon>
        <taxon>Scandentia</taxon>
        <taxon>Tupaiidae</taxon>
        <taxon>Tupaia</taxon>
    </lineage>
</organism>
<feature type="chain" id="PRO_5003826949" description="Beta-defensin 1" evidence="13">
    <location>
        <begin position="22"/>
        <end position="68"/>
    </location>
</feature>
<keyword evidence="6" id="KW-0211">Defensin</keyword>
<evidence type="ECO:0000256" key="9">
    <source>
        <dbReference type="ARBA" id="ARBA00024380"/>
    </source>
</evidence>
<comment type="function">
    <text evidence="10">Has bactericidal activity. May act as a ligand for C-C chemokine receptor CCR6. Positively regulates the sperm motility and bactericidal activity in a CCR6-dependent manner. Binds to CCR6 and triggers Ca2+ mobilization in the sperm which is important for its motility.</text>
</comment>
<dbReference type="Pfam" id="PF00711">
    <property type="entry name" value="Defensin_beta"/>
    <property type="match status" value="1"/>
</dbReference>
<reference evidence="15" key="1">
    <citation type="journal article" date="2012" name="Gene">
        <title>A beta-defensin 1-like antimicrobial peptide from the tree shrew, Tupaia belangeri.</title>
        <authorList>
            <person name="Yang X."/>
            <person name="Dong L."/>
            <person name="Lv L."/>
            <person name="Yan X."/>
            <person name="Lai R."/>
            <person name="Liu R."/>
        </authorList>
    </citation>
    <scope>NUCLEOTIDE SEQUENCE</scope>
</reference>
<dbReference type="InterPro" id="IPR001855">
    <property type="entry name" value="Defensin_beta-like"/>
</dbReference>
<dbReference type="FunFam" id="3.10.360.10:FF:000001">
    <property type="entry name" value="Beta-defensin 1"/>
    <property type="match status" value="1"/>
</dbReference>
<evidence type="ECO:0000256" key="7">
    <source>
        <dbReference type="ARBA" id="ARBA00023022"/>
    </source>
</evidence>
<accession>J9QU63</accession>
<evidence type="ECO:0000256" key="5">
    <source>
        <dbReference type="ARBA" id="ARBA00022729"/>
    </source>
</evidence>
<evidence type="ECO:0000256" key="13">
    <source>
        <dbReference type="SAM" id="SignalP"/>
    </source>
</evidence>
<dbReference type="SUPFAM" id="SSF57392">
    <property type="entry name" value="Defensin-like"/>
    <property type="match status" value="1"/>
</dbReference>
<evidence type="ECO:0000256" key="1">
    <source>
        <dbReference type="ARBA" id="ARBA00004613"/>
    </source>
</evidence>
<dbReference type="AlphaFoldDB" id="J9QU63"/>
<evidence type="ECO:0000256" key="3">
    <source>
        <dbReference type="ARBA" id="ARBA00022525"/>
    </source>
</evidence>
<evidence type="ECO:0000256" key="12">
    <source>
        <dbReference type="ARBA" id="ARBA00041630"/>
    </source>
</evidence>
<comment type="subcellular location">
    <subcellularLocation>
        <location evidence="1">Secreted</location>
    </subcellularLocation>
</comment>
<dbReference type="Gene3D" id="3.10.360.10">
    <property type="entry name" value="Antimicrobial Peptide, Beta-defensin 2, Chain A"/>
    <property type="match status" value="1"/>
</dbReference>
<evidence type="ECO:0000256" key="6">
    <source>
        <dbReference type="ARBA" id="ARBA00022940"/>
    </source>
</evidence>
<evidence type="ECO:0000256" key="2">
    <source>
        <dbReference type="ARBA" id="ARBA00007371"/>
    </source>
</evidence>
<evidence type="ECO:0000256" key="10">
    <source>
        <dbReference type="ARBA" id="ARBA00037394"/>
    </source>
</evidence>
<keyword evidence="7" id="KW-0044">Antibiotic</keyword>
<evidence type="ECO:0000256" key="8">
    <source>
        <dbReference type="ARBA" id="ARBA00023157"/>
    </source>
</evidence>
<evidence type="ECO:0000256" key="11">
    <source>
        <dbReference type="ARBA" id="ARBA00040807"/>
    </source>
</evidence>
<name>J9QU63_TUPBE</name>
<sequence>MRTLLLTLCLLSFQITPGVIAGMSLTGLGHRSDHYLCVKNEGICLYSSCPSYTKIEGTCYGGKAKCCK</sequence>
<protein>
    <recommendedName>
        <fullName evidence="11">Beta-defensin 1</fullName>
    </recommendedName>
    <alternativeName>
        <fullName evidence="12">Defensin, beta 1</fullName>
    </alternativeName>
</protein>
<dbReference type="GO" id="GO:0002227">
    <property type="term" value="P:innate immune response in mucosa"/>
    <property type="evidence" value="ECO:0007669"/>
    <property type="project" value="TreeGrafter"/>
</dbReference>
<dbReference type="PANTHER" id="PTHR21388">
    <property type="entry name" value="BETA-DEFENSIN-RELATED"/>
    <property type="match status" value="1"/>
</dbReference>
<keyword evidence="3" id="KW-0964">Secreted</keyword>
<dbReference type="PANTHER" id="PTHR21388:SF9">
    <property type="entry name" value="BETA-DEFENSIN 1"/>
    <property type="match status" value="1"/>
</dbReference>
<feature type="domain" description="Beta-defensin-like" evidence="14">
    <location>
        <begin position="33"/>
        <end position="68"/>
    </location>
</feature>
<feature type="signal peptide" evidence="13">
    <location>
        <begin position="1"/>
        <end position="21"/>
    </location>
</feature>
<dbReference type="GO" id="GO:0031731">
    <property type="term" value="F:CCR6 chemokine receptor binding"/>
    <property type="evidence" value="ECO:0007669"/>
    <property type="project" value="TreeGrafter"/>
</dbReference>
<dbReference type="GO" id="GO:0050830">
    <property type="term" value="P:defense response to Gram-positive bacterium"/>
    <property type="evidence" value="ECO:0007669"/>
    <property type="project" value="TreeGrafter"/>
</dbReference>
<keyword evidence="4" id="KW-0929">Antimicrobial</keyword>
<dbReference type="GO" id="GO:0050829">
    <property type="term" value="P:defense response to Gram-negative bacterium"/>
    <property type="evidence" value="ECO:0007669"/>
    <property type="project" value="TreeGrafter"/>
</dbReference>
<proteinExistence type="evidence at transcript level"/>
<dbReference type="EMBL" id="JX307646">
    <property type="protein sequence ID" value="AFR36921.1"/>
    <property type="molecule type" value="mRNA"/>
</dbReference>
<comment type="similarity">
    <text evidence="2">Belongs to the beta-defensin family.</text>
</comment>
<comment type="subunit">
    <text evidence="9">Monomer. Homodimer.</text>
</comment>
<keyword evidence="5 13" id="KW-0732">Signal</keyword>
<evidence type="ECO:0000259" key="14">
    <source>
        <dbReference type="Pfam" id="PF00711"/>
    </source>
</evidence>
<evidence type="ECO:0000256" key="4">
    <source>
        <dbReference type="ARBA" id="ARBA00022529"/>
    </source>
</evidence>
<evidence type="ECO:0000313" key="15">
    <source>
        <dbReference type="EMBL" id="AFR36921.1"/>
    </source>
</evidence>
<dbReference type="GO" id="GO:0005615">
    <property type="term" value="C:extracellular space"/>
    <property type="evidence" value="ECO:0007669"/>
    <property type="project" value="TreeGrafter"/>
</dbReference>
<keyword evidence="8" id="KW-1015">Disulfide bond</keyword>